<reference evidence="1" key="2">
    <citation type="journal article" date="2022" name="New Phytol.">
        <title>Evolutionary transition to the ectomycorrhizal habit in the genomes of a hyperdiverse lineage of mushroom-forming fungi.</title>
        <authorList>
            <person name="Looney B."/>
            <person name="Miyauchi S."/>
            <person name="Morin E."/>
            <person name="Drula E."/>
            <person name="Courty P.E."/>
            <person name="Kohler A."/>
            <person name="Kuo A."/>
            <person name="LaButti K."/>
            <person name="Pangilinan J."/>
            <person name="Lipzen A."/>
            <person name="Riley R."/>
            <person name="Andreopoulos W."/>
            <person name="He G."/>
            <person name="Johnson J."/>
            <person name="Nolan M."/>
            <person name="Tritt A."/>
            <person name="Barry K.W."/>
            <person name="Grigoriev I.V."/>
            <person name="Nagy L.G."/>
            <person name="Hibbett D."/>
            <person name="Henrissat B."/>
            <person name="Matheny P.B."/>
            <person name="Labbe J."/>
            <person name="Martin F.M."/>
        </authorList>
    </citation>
    <scope>NUCLEOTIDE SEQUENCE</scope>
    <source>
        <strain evidence="1">EC-137</strain>
    </source>
</reference>
<name>A0ACB8QD73_9AGAM</name>
<comment type="caution">
    <text evidence="1">The sequence shown here is derived from an EMBL/GenBank/DDBJ whole genome shotgun (WGS) entry which is preliminary data.</text>
</comment>
<dbReference type="EMBL" id="MU273669">
    <property type="protein sequence ID" value="KAI0029551.1"/>
    <property type="molecule type" value="Genomic_DNA"/>
</dbReference>
<organism evidence="1 2">
    <name type="scientific">Vararia minispora EC-137</name>
    <dbReference type="NCBI Taxonomy" id="1314806"/>
    <lineage>
        <taxon>Eukaryota</taxon>
        <taxon>Fungi</taxon>
        <taxon>Dikarya</taxon>
        <taxon>Basidiomycota</taxon>
        <taxon>Agaricomycotina</taxon>
        <taxon>Agaricomycetes</taxon>
        <taxon>Russulales</taxon>
        <taxon>Lachnocladiaceae</taxon>
        <taxon>Vararia</taxon>
    </lineage>
</organism>
<evidence type="ECO:0000313" key="2">
    <source>
        <dbReference type="Proteomes" id="UP000814128"/>
    </source>
</evidence>
<dbReference type="Proteomes" id="UP000814128">
    <property type="component" value="Unassembled WGS sequence"/>
</dbReference>
<keyword evidence="2" id="KW-1185">Reference proteome</keyword>
<proteinExistence type="predicted"/>
<sequence>MADEEDRQPSTSDLTSSPLSDSDAVTLDGAVVDEDQDTCRICSAPAEPDAPLFHPCKCSGTIRYIHQDCLTTWLAHSKKKTCDLCKHPYAFTKVYAVDMPGRLPFLLLFRRSLQQLFFLFLTSLRGMLVVFVWLAVLPWITIWTWRMYFAMGNSTAWWLAARPPNDTYAQNITFLLNIAAHLPPLARALGDPDAYPIFLRAASADIFTGQIIATAIVLVFIAVFLLREWIGQNARPGVWDDAQPAPAPAVPHNGNNDNQLQQQQPQQPDRRQLEEREMERELCAAVEEPIPFIQHVRAAPAAVRGHARALAAARQYVRAPARRVRPAFEKTRQRELTSVRHHTCRRRVAPADDTEATARREAHRGRKVEGGCAPDTDRLAAQGLRRRALADTALPPPVAGPSLVRPTVAPWVPESSGPSATSHPPLLTPPEERALVPPSTPPSAPPIMAGRPAPMGSPSLATYQPPEAFQARGYFDRAVLSEEADRERMEEEQALFFREPTDEEGEGEEEVGLEAEMERMEVAEGGEGEEGQVPGDALMILAEADNGEEDAEVNGEDAPGGAGADELAQLADDGDGVAEDDMEGALEAIGMRGPLFVIAQNASLMIFVLDTVIGLGIWLPFTLGKTAALLSLDPMRALYLLHLPVRLMRVVTDPIVDSVLFLLNRVLMPIVWRVLLLAQVSFVWMAASATEQLFGAATTQKFAAQDVVVLPWYERVYDSLGFLGRYFFSNAPEPTPSSISLEPVFAALERVLGPDHDFITACRMQINEFVEQWTAATARRGDVLTHLALGDGVHERIFAISLGYAISGFALLLYLYMLNMGTVKSAGRAVRSAVRQQLLIVKVIAFILIELFLFPLGCGINLDICSIWMFPETTLETRIAFFKLAPVTSIFYHWVIGTLFMYQFAILLAGSRTIMRPGAMWFIKDPSDSNFHPIRDILERPALLQLRKLLFSALMYCLVLTCGVGSIGGLMWLVCPSLLPLRWRPRDPLSDVPIDLLFMHLLLPYSLRHFRPRKYIRRMATAVWRFLACRLRLTSYMFGEDAPDEEYTPKEWRLWSGPKLVPRKEQPPFDGCYRRVPASDTVVVPRNARATAEVDIHGQAINDDELRLIAAQNVEAQLAKRNPQRDYTVVYVPPNFRWRIAAFLLALWAIGCVCVVAAFSAPILAGRQVMWLFIEREVHDGYSFFAGFYVLWLSFLVGYVMEAVYHKRAMQLESVSRVQAYAYVLKHVLILLWKLAYMLVTLGVIVPTLIALVVEVYFVLPFRFAVNPGTVPTIRIVDMWTLGLLYAKIALRSANARRQQGPIAQGIRNIREAGWLRPDPWKATVEVIGPLILGLVAMLVAPPLAAYCVIRLLRLEVGPLWSYHQVYPALFSIVSIFRSTFGLGRYLAAWTHSIRDKEYLVELKLRNFEDVKTEQEKRRQQLMQKQKAPQDQQPREDKGKGKGVAVGPATNGAHVGAEMAGPPNGAQEGHMLVLTEDETDTTLDSEDDDQGAP</sequence>
<reference evidence="1" key="1">
    <citation type="submission" date="2021-02" db="EMBL/GenBank/DDBJ databases">
        <authorList>
            <consortium name="DOE Joint Genome Institute"/>
            <person name="Ahrendt S."/>
            <person name="Looney B.P."/>
            <person name="Miyauchi S."/>
            <person name="Morin E."/>
            <person name="Drula E."/>
            <person name="Courty P.E."/>
            <person name="Chicoki N."/>
            <person name="Fauchery L."/>
            <person name="Kohler A."/>
            <person name="Kuo A."/>
            <person name="Labutti K."/>
            <person name="Pangilinan J."/>
            <person name="Lipzen A."/>
            <person name="Riley R."/>
            <person name="Andreopoulos W."/>
            <person name="He G."/>
            <person name="Johnson J."/>
            <person name="Barry K.W."/>
            <person name="Grigoriev I.V."/>
            <person name="Nagy L."/>
            <person name="Hibbett D."/>
            <person name="Henrissat B."/>
            <person name="Matheny P.B."/>
            <person name="Labbe J."/>
            <person name="Martin F."/>
        </authorList>
    </citation>
    <scope>NUCLEOTIDE SEQUENCE</scope>
    <source>
        <strain evidence="1">EC-137</strain>
    </source>
</reference>
<protein>
    <submittedName>
        <fullName evidence="1">Uncharacterized protein</fullName>
    </submittedName>
</protein>
<accession>A0ACB8QD73</accession>
<evidence type="ECO:0000313" key="1">
    <source>
        <dbReference type="EMBL" id="KAI0029551.1"/>
    </source>
</evidence>
<gene>
    <name evidence="1" type="ORF">K488DRAFT_56109</name>
</gene>